<evidence type="ECO:0000259" key="1">
    <source>
        <dbReference type="Pfam" id="PF07883"/>
    </source>
</evidence>
<dbReference type="OrthoDB" id="9791297at2"/>
<evidence type="ECO:0000313" key="3">
    <source>
        <dbReference type="Proteomes" id="UP000001052"/>
    </source>
</evidence>
<dbReference type="STRING" id="485915.Dret_1435"/>
<dbReference type="InterPro" id="IPR014710">
    <property type="entry name" value="RmlC-like_jellyroll"/>
</dbReference>
<dbReference type="RefSeq" id="WP_015751869.1">
    <property type="nucleotide sequence ID" value="NC_013223.1"/>
</dbReference>
<dbReference type="InterPro" id="IPR011051">
    <property type="entry name" value="RmlC_Cupin_sf"/>
</dbReference>
<dbReference type="KEGG" id="drt:Dret_1435"/>
<dbReference type="PANTHER" id="PTHR37694">
    <property type="entry name" value="SLR8022 PROTEIN"/>
    <property type="match status" value="1"/>
</dbReference>
<reference evidence="2 3" key="2">
    <citation type="journal article" date="2010" name="Stand. Genomic Sci.">
        <title>Complete genome sequence of Desulfohalobium retbaense type strain (HR(100)).</title>
        <authorList>
            <person name="Spring S."/>
            <person name="Nolan M."/>
            <person name="Lapidus A."/>
            <person name="Glavina Del Rio T."/>
            <person name="Copeland A."/>
            <person name="Tice H."/>
            <person name="Cheng J.F."/>
            <person name="Lucas S."/>
            <person name="Land M."/>
            <person name="Chen F."/>
            <person name="Bruce D."/>
            <person name="Goodwin L."/>
            <person name="Pitluck S."/>
            <person name="Ivanova N."/>
            <person name="Mavromatis K."/>
            <person name="Mikhailova N."/>
            <person name="Pati A."/>
            <person name="Chen A."/>
            <person name="Palaniappan K."/>
            <person name="Hauser L."/>
            <person name="Chang Y.J."/>
            <person name="Jeffries C.D."/>
            <person name="Munk C."/>
            <person name="Kiss H."/>
            <person name="Chain P."/>
            <person name="Han C."/>
            <person name="Brettin T."/>
            <person name="Detter J.C."/>
            <person name="Schuler E."/>
            <person name="Goker M."/>
            <person name="Rohde M."/>
            <person name="Bristow J."/>
            <person name="Eisen J.A."/>
            <person name="Markowitz V."/>
            <person name="Hugenholtz P."/>
            <person name="Kyrpides N.C."/>
            <person name="Klenk H.P."/>
        </authorList>
    </citation>
    <scope>NUCLEOTIDE SEQUENCE [LARGE SCALE GENOMIC DNA]</scope>
    <source>
        <strain evidence="2 3">DSM 5692</strain>
    </source>
</reference>
<dbReference type="HOGENOM" id="CLU_116722_4_0_7"/>
<gene>
    <name evidence="2" type="ordered locus">Dret_1435</name>
</gene>
<proteinExistence type="predicted"/>
<feature type="domain" description="Cupin type-2" evidence="1">
    <location>
        <begin position="43"/>
        <end position="110"/>
    </location>
</feature>
<dbReference type="eggNOG" id="COG1917">
    <property type="taxonomic scope" value="Bacteria"/>
</dbReference>
<dbReference type="PANTHER" id="PTHR37694:SF1">
    <property type="entry name" value="SLR8022 PROTEIN"/>
    <property type="match status" value="1"/>
</dbReference>
<dbReference type="InterPro" id="IPR013096">
    <property type="entry name" value="Cupin_2"/>
</dbReference>
<dbReference type="SUPFAM" id="SSF51182">
    <property type="entry name" value="RmlC-like cupins"/>
    <property type="match status" value="1"/>
</dbReference>
<dbReference type="EMBL" id="CP001734">
    <property type="protein sequence ID" value="ACV68722.1"/>
    <property type="molecule type" value="Genomic_DNA"/>
</dbReference>
<evidence type="ECO:0000313" key="2">
    <source>
        <dbReference type="EMBL" id="ACV68722.1"/>
    </source>
</evidence>
<name>C8X2S5_DESRD</name>
<reference evidence="3" key="1">
    <citation type="submission" date="2009-09" db="EMBL/GenBank/DDBJ databases">
        <title>The complete chromosome of Desulfohalobium retbaense DSM 5692.</title>
        <authorList>
            <consortium name="US DOE Joint Genome Institute (JGI-PGF)"/>
            <person name="Lucas S."/>
            <person name="Copeland A."/>
            <person name="Lapidus A."/>
            <person name="Glavina del Rio T."/>
            <person name="Dalin E."/>
            <person name="Tice H."/>
            <person name="Bruce D."/>
            <person name="Goodwin L."/>
            <person name="Pitluck S."/>
            <person name="Kyrpides N."/>
            <person name="Mavromatis K."/>
            <person name="Ivanova N."/>
            <person name="Mikhailova N."/>
            <person name="Munk A.C."/>
            <person name="Brettin T."/>
            <person name="Detter J.C."/>
            <person name="Han C."/>
            <person name="Tapia R."/>
            <person name="Larimer F."/>
            <person name="Land M."/>
            <person name="Hauser L."/>
            <person name="Markowitz V."/>
            <person name="Cheng J.-F."/>
            <person name="Hugenholtz P."/>
            <person name="Woyke T."/>
            <person name="Wu D."/>
            <person name="Spring S."/>
            <person name="Klenk H.-P."/>
            <person name="Eisen J.A."/>
        </authorList>
    </citation>
    <scope>NUCLEOTIDE SEQUENCE [LARGE SCALE GENOMIC DNA]</scope>
    <source>
        <strain evidence="3">DSM 5692</strain>
    </source>
</reference>
<organism evidence="2 3">
    <name type="scientific">Desulfohalobium retbaense (strain ATCC 49708 / DSM 5692 / JCM 16813 / HR100)</name>
    <dbReference type="NCBI Taxonomy" id="485915"/>
    <lineage>
        <taxon>Bacteria</taxon>
        <taxon>Pseudomonadati</taxon>
        <taxon>Thermodesulfobacteriota</taxon>
        <taxon>Desulfovibrionia</taxon>
        <taxon>Desulfovibrionales</taxon>
        <taxon>Desulfohalobiaceae</taxon>
        <taxon>Desulfohalobium</taxon>
    </lineage>
</organism>
<dbReference type="Proteomes" id="UP000001052">
    <property type="component" value="Chromosome"/>
</dbReference>
<protein>
    <submittedName>
        <fullName evidence="2">Cupin 2 conserved barrel domain protein</fullName>
    </submittedName>
</protein>
<keyword evidence="3" id="KW-1185">Reference proteome</keyword>
<dbReference type="AlphaFoldDB" id="C8X2S5"/>
<dbReference type="Pfam" id="PF07883">
    <property type="entry name" value="Cupin_2"/>
    <property type="match status" value="1"/>
</dbReference>
<dbReference type="CDD" id="cd02222">
    <property type="entry name" value="cupin_TM1459-like"/>
    <property type="match status" value="1"/>
</dbReference>
<dbReference type="Gene3D" id="2.60.120.10">
    <property type="entry name" value="Jelly Rolls"/>
    <property type="match status" value="1"/>
</dbReference>
<accession>C8X2S5</accession>
<sequence length="122" mass="13159">MSTNIPYVATADNAPAHEVPAGSKTSMQVLISAEQAPNFAMRRFRIEPGGSMPRHTNTVEHEQFVLHGAAELALGDETRRVQAGDVVLIPAGLPHAYTCLGDEAFVFLCLVPNAPDHLEILE</sequence>